<comment type="subcellular location">
    <subcellularLocation>
        <location evidence="1">Cell membrane</location>
        <topology evidence="1">Multi-pass membrane protein</topology>
    </subcellularLocation>
</comment>
<dbReference type="Pfam" id="PF07690">
    <property type="entry name" value="MFS_1"/>
    <property type="match status" value="1"/>
</dbReference>
<dbReference type="PANTHER" id="PTHR23517">
    <property type="entry name" value="RESISTANCE PROTEIN MDTM, PUTATIVE-RELATED-RELATED"/>
    <property type="match status" value="1"/>
</dbReference>
<gene>
    <name evidence="9" type="ORF">EV675_0884</name>
</gene>
<feature type="transmembrane region" description="Helical" evidence="7">
    <location>
        <begin position="59"/>
        <end position="82"/>
    </location>
</feature>
<evidence type="ECO:0000256" key="5">
    <source>
        <dbReference type="ARBA" id="ARBA00022989"/>
    </source>
</evidence>
<dbReference type="GO" id="GO:0022857">
    <property type="term" value="F:transmembrane transporter activity"/>
    <property type="evidence" value="ECO:0007669"/>
    <property type="project" value="InterPro"/>
</dbReference>
<name>A0A4Q7NIW3_9BURK</name>
<feature type="transmembrane region" description="Helical" evidence="7">
    <location>
        <begin position="348"/>
        <end position="369"/>
    </location>
</feature>
<feature type="transmembrane region" description="Helical" evidence="7">
    <location>
        <begin position="31"/>
        <end position="53"/>
    </location>
</feature>
<evidence type="ECO:0000256" key="6">
    <source>
        <dbReference type="ARBA" id="ARBA00023136"/>
    </source>
</evidence>
<dbReference type="InterPro" id="IPR020846">
    <property type="entry name" value="MFS_dom"/>
</dbReference>
<evidence type="ECO:0000256" key="2">
    <source>
        <dbReference type="ARBA" id="ARBA00022448"/>
    </source>
</evidence>
<dbReference type="AlphaFoldDB" id="A0A4Q7NIW3"/>
<comment type="caution">
    <text evidence="9">The sequence shown here is derived from an EMBL/GenBank/DDBJ whole genome shotgun (WGS) entry which is preliminary data.</text>
</comment>
<dbReference type="EMBL" id="SGXC01000001">
    <property type="protein sequence ID" value="RZS84863.1"/>
    <property type="molecule type" value="Genomic_DNA"/>
</dbReference>
<organism evidence="9 10">
    <name type="scientific">Pigmentiphaga kullae</name>
    <dbReference type="NCBI Taxonomy" id="151784"/>
    <lineage>
        <taxon>Bacteria</taxon>
        <taxon>Pseudomonadati</taxon>
        <taxon>Pseudomonadota</taxon>
        <taxon>Betaproteobacteria</taxon>
        <taxon>Burkholderiales</taxon>
        <taxon>Alcaligenaceae</taxon>
        <taxon>Pigmentiphaga</taxon>
    </lineage>
</organism>
<feature type="transmembrane region" description="Helical" evidence="7">
    <location>
        <begin position="259"/>
        <end position="282"/>
    </location>
</feature>
<keyword evidence="5 7" id="KW-1133">Transmembrane helix</keyword>
<protein>
    <submittedName>
        <fullName evidence="9">Putative MFS family arabinose efflux permease</fullName>
    </submittedName>
</protein>
<dbReference type="OrthoDB" id="9810492at2"/>
<dbReference type="PANTHER" id="PTHR23517:SF13">
    <property type="entry name" value="MAJOR FACILITATOR SUPERFAMILY MFS_1"/>
    <property type="match status" value="1"/>
</dbReference>
<reference evidence="9 10" key="1">
    <citation type="submission" date="2019-02" db="EMBL/GenBank/DDBJ databases">
        <title>Genomic Encyclopedia of Type Strains, Phase IV (KMG-IV): sequencing the most valuable type-strain genomes for metagenomic binning, comparative biology and taxonomic classification.</title>
        <authorList>
            <person name="Goeker M."/>
        </authorList>
    </citation>
    <scope>NUCLEOTIDE SEQUENCE [LARGE SCALE GENOMIC DNA]</scope>
    <source>
        <strain evidence="9 10">K24</strain>
    </source>
</reference>
<keyword evidence="4 7" id="KW-0812">Transmembrane</keyword>
<dbReference type="Proteomes" id="UP000292445">
    <property type="component" value="Unassembled WGS sequence"/>
</dbReference>
<evidence type="ECO:0000313" key="9">
    <source>
        <dbReference type="EMBL" id="RZS84863.1"/>
    </source>
</evidence>
<dbReference type="Gene3D" id="1.20.1250.20">
    <property type="entry name" value="MFS general substrate transporter like domains"/>
    <property type="match status" value="1"/>
</dbReference>
<proteinExistence type="predicted"/>
<dbReference type="PROSITE" id="PS50850">
    <property type="entry name" value="MFS"/>
    <property type="match status" value="1"/>
</dbReference>
<feature type="transmembrane region" description="Helical" evidence="7">
    <location>
        <begin position="153"/>
        <end position="174"/>
    </location>
</feature>
<feature type="transmembrane region" description="Helical" evidence="7">
    <location>
        <begin position="289"/>
        <end position="309"/>
    </location>
</feature>
<evidence type="ECO:0000259" key="8">
    <source>
        <dbReference type="PROSITE" id="PS50850"/>
    </source>
</evidence>
<keyword evidence="2" id="KW-0813">Transport</keyword>
<dbReference type="InterPro" id="IPR036259">
    <property type="entry name" value="MFS_trans_sf"/>
</dbReference>
<feature type="transmembrane region" description="Helical" evidence="7">
    <location>
        <begin position="315"/>
        <end position="336"/>
    </location>
</feature>
<dbReference type="InterPro" id="IPR005829">
    <property type="entry name" value="Sugar_transporter_CS"/>
</dbReference>
<dbReference type="GO" id="GO:0005886">
    <property type="term" value="C:plasma membrane"/>
    <property type="evidence" value="ECO:0007669"/>
    <property type="project" value="UniProtKB-SubCell"/>
</dbReference>
<evidence type="ECO:0000313" key="10">
    <source>
        <dbReference type="Proteomes" id="UP000292445"/>
    </source>
</evidence>
<dbReference type="InterPro" id="IPR050171">
    <property type="entry name" value="MFS_Transporters"/>
</dbReference>
<feature type="domain" description="Major facilitator superfamily (MFS) profile" evidence="8">
    <location>
        <begin position="26"/>
        <end position="413"/>
    </location>
</feature>
<feature type="transmembrane region" description="Helical" evidence="7">
    <location>
        <begin position="119"/>
        <end position="141"/>
    </location>
</feature>
<feature type="transmembrane region" description="Helical" evidence="7">
    <location>
        <begin position="94"/>
        <end position="113"/>
    </location>
</feature>
<feature type="transmembrane region" description="Helical" evidence="7">
    <location>
        <begin position="389"/>
        <end position="407"/>
    </location>
</feature>
<evidence type="ECO:0000256" key="3">
    <source>
        <dbReference type="ARBA" id="ARBA00022475"/>
    </source>
</evidence>
<dbReference type="SUPFAM" id="SSF103473">
    <property type="entry name" value="MFS general substrate transporter"/>
    <property type="match status" value="1"/>
</dbReference>
<dbReference type="CDD" id="cd06174">
    <property type="entry name" value="MFS"/>
    <property type="match status" value="1"/>
</dbReference>
<dbReference type="RefSeq" id="WP_130356186.1">
    <property type="nucleotide sequence ID" value="NZ_SGXC01000001.1"/>
</dbReference>
<keyword evidence="3" id="KW-1003">Cell membrane</keyword>
<evidence type="ECO:0000256" key="1">
    <source>
        <dbReference type="ARBA" id="ARBA00004651"/>
    </source>
</evidence>
<evidence type="ECO:0000256" key="7">
    <source>
        <dbReference type="SAM" id="Phobius"/>
    </source>
</evidence>
<keyword evidence="10" id="KW-1185">Reference proteome</keyword>
<evidence type="ECO:0000256" key="4">
    <source>
        <dbReference type="ARBA" id="ARBA00022692"/>
    </source>
</evidence>
<feature type="transmembrane region" description="Helical" evidence="7">
    <location>
        <begin position="227"/>
        <end position="247"/>
    </location>
</feature>
<keyword evidence="6 7" id="KW-0472">Membrane</keyword>
<dbReference type="InterPro" id="IPR011701">
    <property type="entry name" value="MFS"/>
</dbReference>
<dbReference type="PROSITE" id="PS00216">
    <property type="entry name" value="SUGAR_TRANSPORT_1"/>
    <property type="match status" value="1"/>
</dbReference>
<accession>A0A4Q7NIW3</accession>
<sequence length="420" mass="42314">MTSACPKAAPASVSACPQAAGRLSPRFSFHLLASITLAFLAGSAAPTPLYAIYQQQWGFSTTMLTVVFGSYALAVLVALLVAGRLSDHIGRRPVLMAAAVAQAAAMVVFATAGGLSDLLAGRIIQGLSAGAAIAAVGAGMLDIDKTRGALANALAPMLGTGTGGIVAGLLVQYLPAPTHLIYAILGVVFIAQGVGVFFIAETARRRPGAWASLKPSFALPPEVRMPLLLAAPAVVAVWGLGGFYASLGPTLLRSLVGSGSSLLGGLALFIMAGGGVVAVVLLRDRSARFLSRLGALALMLGMVLVLASLSLHSVALFMVGTAIAGTGFGTGFQGALRNVIAPLPPTGRAGVLSVLFVVSYLAMGVPAILAGYDVALRGDIVSTSREFGAGVLLLAALAWLGAARTVPAARAQAAAPRVEP</sequence>
<feature type="transmembrane region" description="Helical" evidence="7">
    <location>
        <begin position="180"/>
        <end position="200"/>
    </location>
</feature>